<reference evidence="2 3" key="1">
    <citation type="submission" date="2021-07" db="EMBL/GenBank/DDBJ databases">
        <title>Isolation and characterization of bacteria from a gold mining with a capacity of golden bioaccumulation.</title>
        <authorList>
            <person name="Yang X.J."/>
        </authorList>
    </citation>
    <scope>NUCLEOTIDE SEQUENCE [LARGE SCALE GENOMIC DNA]</scope>
    <source>
        <strain evidence="2 3">Au29</strain>
    </source>
</reference>
<organism evidence="2 3">
    <name type="scientific">Brevundimonas nasdae</name>
    <dbReference type="NCBI Taxonomy" id="172043"/>
    <lineage>
        <taxon>Bacteria</taxon>
        <taxon>Pseudomonadati</taxon>
        <taxon>Pseudomonadota</taxon>
        <taxon>Alphaproteobacteria</taxon>
        <taxon>Caulobacterales</taxon>
        <taxon>Caulobacteraceae</taxon>
        <taxon>Brevundimonas</taxon>
    </lineage>
</organism>
<proteinExistence type="predicted"/>
<keyword evidence="3" id="KW-1185">Reference proteome</keyword>
<sequence length="75" mass="8294">MERLPTPLKIVTVALAVPLFAFAMCAIAVFAVKLFGLMPVSVAALLLLLVGPSTYGFLVRAQERRKPFVRYDTKR</sequence>
<evidence type="ECO:0000313" key="2">
    <source>
        <dbReference type="EMBL" id="QYC09691.1"/>
    </source>
</evidence>
<name>A0ABX8TET1_9CAUL</name>
<dbReference type="RefSeq" id="WP_153923445.1">
    <property type="nucleotide sequence ID" value="NZ_CP080034.1"/>
</dbReference>
<gene>
    <name evidence="2" type="ORF">KWG56_14035</name>
</gene>
<accession>A0ABX8TET1</accession>
<dbReference type="Proteomes" id="UP000824334">
    <property type="component" value="Chromosome"/>
</dbReference>
<dbReference type="EMBL" id="CP080034">
    <property type="protein sequence ID" value="QYC09691.1"/>
    <property type="molecule type" value="Genomic_DNA"/>
</dbReference>
<dbReference type="GeneID" id="94376403"/>
<feature type="transmembrane region" description="Helical" evidence="1">
    <location>
        <begin position="38"/>
        <end position="58"/>
    </location>
</feature>
<keyword evidence="1" id="KW-1133">Transmembrane helix</keyword>
<evidence type="ECO:0000256" key="1">
    <source>
        <dbReference type="SAM" id="Phobius"/>
    </source>
</evidence>
<protein>
    <submittedName>
        <fullName evidence="2">Uncharacterized protein</fullName>
    </submittedName>
</protein>
<feature type="transmembrane region" description="Helical" evidence="1">
    <location>
        <begin position="12"/>
        <end position="32"/>
    </location>
</feature>
<keyword evidence="1" id="KW-0472">Membrane</keyword>
<keyword evidence="1" id="KW-0812">Transmembrane</keyword>
<evidence type="ECO:0000313" key="3">
    <source>
        <dbReference type="Proteomes" id="UP000824334"/>
    </source>
</evidence>